<dbReference type="EMBL" id="FPCH01000003">
    <property type="protein sequence ID" value="SFV36930.1"/>
    <property type="molecule type" value="Genomic_DNA"/>
</dbReference>
<sequence>MSNEKPKAQVDKELNEALKETFPGSDPIAVDRTEDEPVRPIDRRPPLIDKDLVEKLSEKAKSEQSKSK</sequence>
<feature type="region of interest" description="Disordered" evidence="1">
    <location>
        <begin position="1"/>
        <end position="68"/>
    </location>
</feature>
<evidence type="ECO:0000313" key="2">
    <source>
        <dbReference type="EMBL" id="SFV36930.1"/>
    </source>
</evidence>
<gene>
    <name evidence="2" type="ORF">SAMN04488557_2906</name>
</gene>
<dbReference type="RefSeq" id="WP_092868450.1">
    <property type="nucleotide sequence ID" value="NZ_FPCH01000003.1"/>
</dbReference>
<proteinExistence type="predicted"/>
<accession>A0A1I7NQR2</accession>
<reference evidence="3" key="1">
    <citation type="submission" date="2016-10" db="EMBL/GenBank/DDBJ databases">
        <authorList>
            <person name="Varghese N."/>
            <person name="Submissions S."/>
        </authorList>
    </citation>
    <scope>NUCLEOTIDE SEQUENCE [LARGE SCALE GENOMIC DNA]</scope>
    <source>
        <strain evidence="3">DSM 1565</strain>
    </source>
</reference>
<dbReference type="Proteomes" id="UP000199423">
    <property type="component" value="Unassembled WGS sequence"/>
</dbReference>
<dbReference type="AlphaFoldDB" id="A0A1I7NQR2"/>
<feature type="compositionally biased region" description="Basic and acidic residues" evidence="1">
    <location>
        <begin position="29"/>
        <end position="68"/>
    </location>
</feature>
<protein>
    <submittedName>
        <fullName evidence="2">Uncharacterized protein</fullName>
    </submittedName>
</protein>
<keyword evidence="3" id="KW-1185">Reference proteome</keyword>
<evidence type="ECO:0000313" key="3">
    <source>
        <dbReference type="Proteomes" id="UP000199423"/>
    </source>
</evidence>
<evidence type="ECO:0000256" key="1">
    <source>
        <dbReference type="SAM" id="MobiDB-lite"/>
    </source>
</evidence>
<dbReference type="OrthoDB" id="7933873at2"/>
<feature type="compositionally biased region" description="Basic and acidic residues" evidence="1">
    <location>
        <begin position="1"/>
        <end position="19"/>
    </location>
</feature>
<organism evidence="2 3">
    <name type="scientific">Hyphomicrobium facile</name>
    <dbReference type="NCBI Taxonomy" id="51670"/>
    <lineage>
        <taxon>Bacteria</taxon>
        <taxon>Pseudomonadati</taxon>
        <taxon>Pseudomonadota</taxon>
        <taxon>Alphaproteobacteria</taxon>
        <taxon>Hyphomicrobiales</taxon>
        <taxon>Hyphomicrobiaceae</taxon>
        <taxon>Hyphomicrobium</taxon>
    </lineage>
</organism>
<name>A0A1I7NQR2_9HYPH</name>